<feature type="binding site" evidence="8">
    <location>
        <position position="541"/>
    </location>
    <ligand>
        <name>ATP</name>
        <dbReference type="ChEBI" id="CHEBI:30616"/>
    </ligand>
</feature>
<dbReference type="PROSITE" id="PS00107">
    <property type="entry name" value="PROTEIN_KINASE_ATP"/>
    <property type="match status" value="1"/>
</dbReference>
<feature type="binding site" evidence="8 10">
    <location>
        <position position="426"/>
    </location>
    <ligand>
        <name>ATP</name>
        <dbReference type="ChEBI" id="CHEBI:30616"/>
    </ligand>
</feature>
<dbReference type="SMART" id="SM00220">
    <property type="entry name" value="S_TKc"/>
    <property type="match status" value="1"/>
</dbReference>
<evidence type="ECO:0000256" key="8">
    <source>
        <dbReference type="PIRSR" id="PIRSR630616-2"/>
    </source>
</evidence>
<dbReference type="FunFam" id="3.30.200.20:FF:000042">
    <property type="entry name" value="Aurora kinase A"/>
    <property type="match status" value="1"/>
</dbReference>
<feature type="domain" description="Protein kinase" evidence="11">
    <location>
        <begin position="397"/>
        <end position="652"/>
    </location>
</feature>
<comment type="caution">
    <text evidence="12">The sequence shown here is derived from an EMBL/GenBank/DDBJ whole genome shotgun (WGS) entry which is preliminary data.</text>
</comment>
<gene>
    <name evidence="12" type="ORF">ECRASSUSDP1_LOCUS24156</name>
</gene>
<evidence type="ECO:0000313" key="12">
    <source>
        <dbReference type="EMBL" id="CAI2382676.1"/>
    </source>
</evidence>
<protein>
    <recommendedName>
        <fullName evidence="11">Protein kinase domain-containing protein</fullName>
    </recommendedName>
</protein>
<sequence>MNQKKLLDTNVFNFSGAISKHSSIGRMKEINESDIMNVSAPVKISQYISSSKAKFERKKNSHQSNIFVSNSPHNKVKKDSITFKHKMDFNKTVKAETPKNLQGTVDSITKAMKIAHKVQEKCYFKKYRGEYQLSGVQNTLGSFMSSSNSKGYNEKDCDNNPLIITKIKRVNDSVSSVQNIVKMRTKERSNTVKKRTASENRVKSALRKPNSKINDLEHYQCRQEKFKRSKESLNLSGPIAINFFPKNNNEANILGKTATTAISPMNMSIINSTKHKCGTKICEKRTSVSRKNKLRDRKKKKMSYESFKKRYTEAKSCSRSKETKRRNQDSLRTKAKRFIDNDFNFQYKAEGRPLKKKLGNYSKQKNIRNSCEKVVSHNFSDISYCTDGADSSHFERYIIGKKIGQGAYAMVRAGIDSNNNNKVAIKIYDKENLKDSQKRKGVRREIKLLERMKHKNIIQLFEAFDYKDKVYLVMENVLGGSLHSLLKSRPRKQLKEIEAKKLFYKIACAIDYCHSKNITHRDIKLENILLDESKTEVKLIDFGFSTCIPNEKKIKIFCGTPSYMAPEIVSKKEFRGPPADIWALGVLLYALLCGKFPFKGKTDQELFSRISKGYIDIPDHMSDMAKSLLLKMIKVDPEERIIASKILRDPWLTCKESFSKDVYRLNSNISNLSTLHTKGETRRTTIMDTSPYRDLDSIKNADMPYEAYFPCDNRKMSKDMN</sequence>
<dbReference type="Pfam" id="PF00069">
    <property type="entry name" value="Pkinase"/>
    <property type="match status" value="1"/>
</dbReference>
<dbReference type="Gene3D" id="1.10.510.10">
    <property type="entry name" value="Transferase(Phosphotransferase) domain 1"/>
    <property type="match status" value="1"/>
</dbReference>
<keyword evidence="5" id="KW-0418">Kinase</keyword>
<proteinExistence type="predicted"/>
<evidence type="ECO:0000313" key="13">
    <source>
        <dbReference type="Proteomes" id="UP001295684"/>
    </source>
</evidence>
<dbReference type="CDD" id="cd14003">
    <property type="entry name" value="STKc_AMPK-like"/>
    <property type="match status" value="1"/>
</dbReference>
<feature type="cross-link" description="Glycyl lysine isopeptide (Lys-Gly) (interchain with G-Cter in SUMO2)" evidence="9">
    <location>
        <position position="524"/>
    </location>
</feature>
<dbReference type="AlphaFoldDB" id="A0AAD1Y055"/>
<dbReference type="PROSITE" id="PS00108">
    <property type="entry name" value="PROTEIN_KINASE_ST"/>
    <property type="match status" value="1"/>
</dbReference>
<keyword evidence="2" id="KW-0723">Serine/threonine-protein kinase</keyword>
<dbReference type="GO" id="GO:0005524">
    <property type="term" value="F:ATP binding"/>
    <property type="evidence" value="ECO:0007669"/>
    <property type="project" value="UniProtKB-UniRule"/>
</dbReference>
<dbReference type="InterPro" id="IPR000719">
    <property type="entry name" value="Prot_kinase_dom"/>
</dbReference>
<evidence type="ECO:0000256" key="1">
    <source>
        <dbReference type="ARBA" id="ARBA00011245"/>
    </source>
</evidence>
<dbReference type="PANTHER" id="PTHR24350">
    <property type="entry name" value="SERINE/THREONINE-PROTEIN KINASE IAL-RELATED"/>
    <property type="match status" value="1"/>
</dbReference>
<evidence type="ECO:0000256" key="2">
    <source>
        <dbReference type="ARBA" id="ARBA00022527"/>
    </source>
</evidence>
<name>A0AAD1Y055_EUPCR</name>
<dbReference type="GO" id="GO:0004674">
    <property type="term" value="F:protein serine/threonine kinase activity"/>
    <property type="evidence" value="ECO:0007669"/>
    <property type="project" value="UniProtKB-KW"/>
</dbReference>
<comment type="subunit">
    <text evidence="1">Monomer.</text>
</comment>
<organism evidence="12 13">
    <name type="scientific">Euplotes crassus</name>
    <dbReference type="NCBI Taxonomy" id="5936"/>
    <lineage>
        <taxon>Eukaryota</taxon>
        <taxon>Sar</taxon>
        <taxon>Alveolata</taxon>
        <taxon>Ciliophora</taxon>
        <taxon>Intramacronucleata</taxon>
        <taxon>Spirotrichea</taxon>
        <taxon>Hypotrichia</taxon>
        <taxon>Euplotida</taxon>
        <taxon>Euplotidae</taxon>
        <taxon>Moneuplotes</taxon>
    </lineage>
</organism>
<dbReference type="SUPFAM" id="SSF56112">
    <property type="entry name" value="Protein kinase-like (PK-like)"/>
    <property type="match status" value="1"/>
</dbReference>
<feature type="binding site" evidence="8">
    <location>
        <begin position="526"/>
        <end position="527"/>
    </location>
    <ligand>
        <name>ATP</name>
        <dbReference type="ChEBI" id="CHEBI:30616"/>
    </ligand>
</feature>
<dbReference type="InterPro" id="IPR011009">
    <property type="entry name" value="Kinase-like_dom_sf"/>
</dbReference>
<accession>A0AAD1Y055</accession>
<dbReference type="InterPro" id="IPR030616">
    <property type="entry name" value="Aur-like"/>
</dbReference>
<dbReference type="FunFam" id="1.10.510.10:FF:000571">
    <property type="entry name" value="Maternal embryonic leucine zipper kinase"/>
    <property type="match status" value="1"/>
</dbReference>
<evidence type="ECO:0000256" key="6">
    <source>
        <dbReference type="ARBA" id="ARBA00022840"/>
    </source>
</evidence>
<keyword evidence="6 8" id="KW-0067">ATP-binding</keyword>
<keyword evidence="13" id="KW-1185">Reference proteome</keyword>
<keyword evidence="3" id="KW-0808">Transferase</keyword>
<evidence type="ECO:0000256" key="9">
    <source>
        <dbReference type="PIRSR" id="PIRSR630616-3"/>
    </source>
</evidence>
<feature type="active site" description="Proton acceptor" evidence="7">
    <location>
        <position position="522"/>
    </location>
</feature>
<evidence type="ECO:0000256" key="4">
    <source>
        <dbReference type="ARBA" id="ARBA00022741"/>
    </source>
</evidence>
<dbReference type="PROSITE" id="PS50011">
    <property type="entry name" value="PROTEIN_KINASE_DOM"/>
    <property type="match status" value="1"/>
</dbReference>
<dbReference type="InterPro" id="IPR017441">
    <property type="entry name" value="Protein_kinase_ATP_BS"/>
</dbReference>
<evidence type="ECO:0000256" key="7">
    <source>
        <dbReference type="PIRSR" id="PIRSR630616-1"/>
    </source>
</evidence>
<dbReference type="EMBL" id="CAMPGE010024861">
    <property type="protein sequence ID" value="CAI2382676.1"/>
    <property type="molecule type" value="Genomic_DNA"/>
</dbReference>
<keyword evidence="4 8" id="KW-0547">Nucleotide-binding</keyword>
<evidence type="ECO:0000256" key="10">
    <source>
        <dbReference type="PROSITE-ProRule" id="PRU10141"/>
    </source>
</evidence>
<evidence type="ECO:0000259" key="11">
    <source>
        <dbReference type="PROSITE" id="PS50011"/>
    </source>
</evidence>
<evidence type="ECO:0000256" key="3">
    <source>
        <dbReference type="ARBA" id="ARBA00022679"/>
    </source>
</evidence>
<evidence type="ECO:0000256" key="5">
    <source>
        <dbReference type="ARBA" id="ARBA00022777"/>
    </source>
</evidence>
<reference evidence="12" key="1">
    <citation type="submission" date="2023-07" db="EMBL/GenBank/DDBJ databases">
        <authorList>
            <consortium name="AG Swart"/>
            <person name="Singh M."/>
            <person name="Singh A."/>
            <person name="Seah K."/>
            <person name="Emmerich C."/>
        </authorList>
    </citation>
    <scope>NUCLEOTIDE SEQUENCE</scope>
    <source>
        <strain evidence="12">DP1</strain>
    </source>
</reference>
<dbReference type="Proteomes" id="UP001295684">
    <property type="component" value="Unassembled WGS sequence"/>
</dbReference>
<dbReference type="InterPro" id="IPR008271">
    <property type="entry name" value="Ser/Thr_kinase_AS"/>
</dbReference>